<dbReference type="Gene3D" id="1.10.10.10">
    <property type="entry name" value="Winged helix-like DNA-binding domain superfamily/Winged helix DNA-binding domain"/>
    <property type="match status" value="1"/>
</dbReference>
<dbReference type="Proteomes" id="UP000270678">
    <property type="component" value="Chromosome"/>
</dbReference>
<evidence type="ECO:0000256" key="2">
    <source>
        <dbReference type="ARBA" id="ARBA00034301"/>
    </source>
</evidence>
<dbReference type="SMART" id="SM00849">
    <property type="entry name" value="Lactamase_B"/>
    <property type="match status" value="1"/>
</dbReference>
<dbReference type="Pfam" id="PF00753">
    <property type="entry name" value="Lactamase_B"/>
    <property type="match status" value="1"/>
</dbReference>
<dbReference type="PANTHER" id="PTHR23131">
    <property type="entry name" value="ENDORIBONUCLEASE LACTB2"/>
    <property type="match status" value="1"/>
</dbReference>
<evidence type="ECO:0000313" key="6">
    <source>
        <dbReference type="Proteomes" id="UP000270678"/>
    </source>
</evidence>
<comment type="catalytic activity">
    <reaction evidence="1">
        <text>3',5'-cyclic CMP + H2O = CMP + H(+)</text>
        <dbReference type="Rhea" id="RHEA:72675"/>
        <dbReference type="ChEBI" id="CHEBI:15377"/>
        <dbReference type="ChEBI" id="CHEBI:15378"/>
        <dbReference type="ChEBI" id="CHEBI:58003"/>
        <dbReference type="ChEBI" id="CHEBI:60377"/>
    </reaction>
    <physiologicalReaction direction="left-to-right" evidence="1">
        <dbReference type="Rhea" id="RHEA:72676"/>
    </physiologicalReaction>
</comment>
<comment type="catalytic activity">
    <reaction evidence="3">
        <text>3',5'-cyclic UMP + H2O = UMP + H(+)</text>
        <dbReference type="Rhea" id="RHEA:70575"/>
        <dbReference type="ChEBI" id="CHEBI:15377"/>
        <dbReference type="ChEBI" id="CHEBI:15378"/>
        <dbReference type="ChEBI" id="CHEBI:57865"/>
        <dbReference type="ChEBI" id="CHEBI:184387"/>
    </reaction>
    <physiologicalReaction direction="left-to-right" evidence="3">
        <dbReference type="Rhea" id="RHEA:70576"/>
    </physiologicalReaction>
</comment>
<dbReference type="CDD" id="cd07725">
    <property type="entry name" value="TTHA1429-like_MBL-fold"/>
    <property type="match status" value="1"/>
</dbReference>
<reference evidence="6" key="1">
    <citation type="submission" date="2018-12" db="EMBL/GenBank/DDBJ databases">
        <title>Complete genome sequence of Paenibacillus sp. MBLB1234.</title>
        <authorList>
            <person name="Nam Y.-D."/>
            <person name="Kang J."/>
            <person name="Chung W.-H."/>
            <person name="Park Y.S."/>
        </authorList>
    </citation>
    <scope>NUCLEOTIDE SEQUENCE [LARGE SCALE GENOMIC DNA]</scope>
    <source>
        <strain evidence="6">MBLB1234</strain>
    </source>
</reference>
<dbReference type="GO" id="GO:0016787">
    <property type="term" value="F:hydrolase activity"/>
    <property type="evidence" value="ECO:0007669"/>
    <property type="project" value="UniProtKB-KW"/>
</dbReference>
<evidence type="ECO:0000259" key="4">
    <source>
        <dbReference type="SMART" id="SM00849"/>
    </source>
</evidence>
<evidence type="ECO:0000256" key="1">
    <source>
        <dbReference type="ARBA" id="ARBA00034221"/>
    </source>
</evidence>
<dbReference type="InterPro" id="IPR048933">
    <property type="entry name" value="B_lactamase-like_C"/>
</dbReference>
<comment type="function">
    <text evidence="2">Counteracts the endogenous Pycsar antiviral defense system. Phosphodiesterase that enables metal-dependent hydrolysis of host cyclic nucleotide Pycsar defense signals such as cCMP and cUMP.</text>
</comment>
<accession>A0A3S9V3I2</accession>
<dbReference type="InterPro" id="IPR036388">
    <property type="entry name" value="WH-like_DNA-bd_sf"/>
</dbReference>
<proteinExistence type="predicted"/>
<protein>
    <submittedName>
        <fullName evidence="5">MBL fold metallo-hydrolase</fullName>
    </submittedName>
</protein>
<evidence type="ECO:0000256" key="3">
    <source>
        <dbReference type="ARBA" id="ARBA00048505"/>
    </source>
</evidence>
<feature type="domain" description="Metallo-beta-lactamase" evidence="4">
    <location>
        <begin position="28"/>
        <end position="241"/>
    </location>
</feature>
<dbReference type="SUPFAM" id="SSF56281">
    <property type="entry name" value="Metallo-hydrolase/oxidoreductase"/>
    <property type="match status" value="1"/>
</dbReference>
<gene>
    <name evidence="5" type="ORF">EI981_23385</name>
</gene>
<keyword evidence="5" id="KW-0378">Hydrolase</keyword>
<dbReference type="PANTHER" id="PTHR23131:SF4">
    <property type="entry name" value="METALLO-BETA-LACTAMASE SUPERFAMILY POTEIN"/>
    <property type="match status" value="1"/>
</dbReference>
<dbReference type="InterPro" id="IPR050662">
    <property type="entry name" value="Sec-metab_biosynth-thioest"/>
</dbReference>
<dbReference type="InterPro" id="IPR001279">
    <property type="entry name" value="Metallo-B-lactamas"/>
</dbReference>
<dbReference type="InterPro" id="IPR036866">
    <property type="entry name" value="RibonucZ/Hydroxyglut_hydro"/>
</dbReference>
<evidence type="ECO:0000313" key="5">
    <source>
        <dbReference type="EMBL" id="AZS17100.1"/>
    </source>
</evidence>
<dbReference type="Pfam" id="PF21221">
    <property type="entry name" value="B_lactamase-like_C"/>
    <property type="match status" value="1"/>
</dbReference>
<name>A0A3S9V3I2_9BACL</name>
<keyword evidence="6" id="KW-1185">Reference proteome</keyword>
<organism evidence="5 6">
    <name type="scientific">Paenibacillus lutimineralis</name>
    <dbReference type="NCBI Taxonomy" id="2707005"/>
    <lineage>
        <taxon>Bacteria</taxon>
        <taxon>Bacillati</taxon>
        <taxon>Bacillota</taxon>
        <taxon>Bacilli</taxon>
        <taxon>Bacillales</taxon>
        <taxon>Paenibacillaceae</taxon>
        <taxon>Paenibacillus</taxon>
    </lineage>
</organism>
<sequence>MIMNSQIEVWEDYSLTRIPVPMAPPLRYVNSYVLHGEEGVTIIDPGPHTQEGGAAWEAIRRELKLAPQDICSIVITHHHPDHYGLAGYLQQWSGAPVYMSHRAHEETQRMWGPDSTMNMALPELYKAHGMPSEWIRQLPAHMESFITQVSPSAEVTYIHEGDELIMGGQGWRAIESAGHAPGHLSFYDVRRGLMLCGDAVLPQISPNVSLMPGSDPQPLESFINSLRKLGKYEVAQAFPGHRRPFTHFTERTVMLIRHHEERLETVQAMLAKQPMSGFAVCSALFGTELGIHQMRFAMSEALAHLIELVRRELAVQIPGDRVRDDSYGASETYLFAKK</sequence>
<dbReference type="OrthoDB" id="9761531at2"/>
<dbReference type="Gene3D" id="3.60.15.10">
    <property type="entry name" value="Ribonuclease Z/Hydroxyacylglutathione hydrolase-like"/>
    <property type="match status" value="1"/>
</dbReference>
<dbReference type="EMBL" id="CP034346">
    <property type="protein sequence ID" value="AZS17100.1"/>
    <property type="molecule type" value="Genomic_DNA"/>
</dbReference>
<dbReference type="KEGG" id="plut:EI981_23385"/>
<dbReference type="AlphaFoldDB" id="A0A3S9V3I2"/>